<reference evidence="2 3" key="1">
    <citation type="journal article" date="2019" name="Nat. Microbiol.">
        <title>Mediterranean grassland soil C-N compound turnover is dependent on rainfall and depth, and is mediated by genomically divergent microorganisms.</title>
        <authorList>
            <person name="Diamond S."/>
            <person name="Andeer P.F."/>
            <person name="Li Z."/>
            <person name="Crits-Christoph A."/>
            <person name="Burstein D."/>
            <person name="Anantharaman K."/>
            <person name="Lane K.R."/>
            <person name="Thomas B.C."/>
            <person name="Pan C."/>
            <person name="Northen T.R."/>
            <person name="Banfield J.F."/>
        </authorList>
    </citation>
    <scope>NUCLEOTIDE SEQUENCE [LARGE SCALE GENOMIC DNA]</scope>
    <source>
        <strain evidence="2">WS_3</strain>
    </source>
</reference>
<evidence type="ECO:0000256" key="1">
    <source>
        <dbReference type="SAM" id="SignalP"/>
    </source>
</evidence>
<gene>
    <name evidence="2" type="ORF">E6K73_08055</name>
</gene>
<protein>
    <submittedName>
        <fullName evidence="2">Uncharacterized protein</fullName>
    </submittedName>
</protein>
<evidence type="ECO:0000313" key="3">
    <source>
        <dbReference type="Proteomes" id="UP000320184"/>
    </source>
</evidence>
<feature type="signal peptide" evidence="1">
    <location>
        <begin position="1"/>
        <end position="23"/>
    </location>
</feature>
<proteinExistence type="predicted"/>
<name>A0A538SG05_UNCEI</name>
<dbReference type="AlphaFoldDB" id="A0A538SG05"/>
<keyword evidence="1" id="KW-0732">Signal</keyword>
<dbReference type="Proteomes" id="UP000320184">
    <property type="component" value="Unassembled WGS sequence"/>
</dbReference>
<comment type="caution">
    <text evidence="2">The sequence shown here is derived from an EMBL/GenBank/DDBJ whole genome shotgun (WGS) entry which is preliminary data.</text>
</comment>
<dbReference type="EMBL" id="VBOT01000102">
    <property type="protein sequence ID" value="TMQ50309.1"/>
    <property type="molecule type" value="Genomic_DNA"/>
</dbReference>
<feature type="chain" id="PRO_5022174259" evidence="1">
    <location>
        <begin position="24"/>
        <end position="137"/>
    </location>
</feature>
<evidence type="ECO:0000313" key="2">
    <source>
        <dbReference type="EMBL" id="TMQ50309.1"/>
    </source>
</evidence>
<accession>A0A538SG05</accession>
<sequence length="137" mass="14042">MMKRAAFLAAIAACAALALNALADKPASASGEAKAKPKVMTIKGEIVDTGCYLGHGAKGEKHKECATKCVAGGMPIGLLTANGKLYLLTPNHDSADAYNQCKDLVASMVEVTGTVMERSGMMGLDVTDVKAADAVAK</sequence>
<organism evidence="2 3">
    <name type="scientific">Eiseniibacteriota bacterium</name>
    <dbReference type="NCBI Taxonomy" id="2212470"/>
    <lineage>
        <taxon>Bacteria</taxon>
        <taxon>Candidatus Eiseniibacteriota</taxon>
    </lineage>
</organism>